<feature type="compositionally biased region" description="Basic and acidic residues" evidence="5">
    <location>
        <begin position="6509"/>
        <end position="6523"/>
    </location>
</feature>
<evidence type="ECO:0000256" key="1">
    <source>
        <dbReference type="ARBA" id="ARBA00022443"/>
    </source>
</evidence>
<dbReference type="InterPro" id="IPR001452">
    <property type="entry name" value="SH3_domain"/>
</dbReference>
<dbReference type="EMBL" id="ADFV01084768">
    <property type="status" value="NOT_ANNOTATED_CDS"/>
    <property type="molecule type" value="Genomic_DNA"/>
</dbReference>
<feature type="compositionally biased region" description="Low complexity" evidence="5">
    <location>
        <begin position="26"/>
        <end position="39"/>
    </location>
</feature>
<evidence type="ECO:0000256" key="5">
    <source>
        <dbReference type="SAM" id="MobiDB-lite"/>
    </source>
</evidence>
<proteinExistence type="predicted"/>
<dbReference type="InterPro" id="IPR000900">
    <property type="entry name" value="Nebulin_repeat"/>
</dbReference>
<keyword evidence="8" id="KW-1185">Reference proteome</keyword>
<feature type="region of interest" description="Disordered" evidence="5">
    <location>
        <begin position="25"/>
        <end position="68"/>
    </location>
</feature>
<dbReference type="GeneTree" id="ENSGT00940000154533"/>
<accession>A0A2I3H8B5</accession>
<feature type="compositionally biased region" description="Low complexity" evidence="5">
    <location>
        <begin position="6548"/>
        <end position="6563"/>
    </location>
</feature>
<evidence type="ECO:0000256" key="2">
    <source>
        <dbReference type="ARBA" id="ARBA00022737"/>
    </source>
</evidence>
<dbReference type="PANTHER" id="PTHR11039">
    <property type="entry name" value="NEBULIN"/>
    <property type="match status" value="1"/>
</dbReference>
<dbReference type="Proteomes" id="UP000001073">
    <property type="component" value="Chromosome 17"/>
</dbReference>
<dbReference type="EMBL" id="ADFV01084764">
    <property type="status" value="NOT_ANNOTATED_CDS"/>
    <property type="molecule type" value="Genomic_DNA"/>
</dbReference>
<dbReference type="Pfam" id="PF00880">
    <property type="entry name" value="Nebulin"/>
    <property type="match status" value="107"/>
</dbReference>
<evidence type="ECO:0000259" key="6">
    <source>
        <dbReference type="PROSITE" id="PS50002"/>
    </source>
</evidence>
<dbReference type="PROSITE" id="PS50002">
    <property type="entry name" value="SH3"/>
    <property type="match status" value="1"/>
</dbReference>
<feature type="region of interest" description="Disordered" evidence="5">
    <location>
        <begin position="6489"/>
        <end position="6526"/>
    </location>
</feature>
<evidence type="ECO:0000313" key="8">
    <source>
        <dbReference type="Proteomes" id="UP000001073"/>
    </source>
</evidence>
<dbReference type="Gene3D" id="2.30.30.40">
    <property type="entry name" value="SH3 Domains"/>
    <property type="match status" value="1"/>
</dbReference>
<feature type="region of interest" description="Disordered" evidence="5">
    <location>
        <begin position="6543"/>
        <end position="6567"/>
    </location>
</feature>
<reference evidence="7" key="2">
    <citation type="submission" date="2025-08" db="UniProtKB">
        <authorList>
            <consortium name="Ensembl"/>
        </authorList>
    </citation>
    <scope>IDENTIFICATION</scope>
</reference>
<dbReference type="Pfam" id="PF14604">
    <property type="entry name" value="SH3_9"/>
    <property type="match status" value="1"/>
</dbReference>
<dbReference type="GO" id="GO:0051015">
    <property type="term" value="F:actin filament binding"/>
    <property type="evidence" value="ECO:0007669"/>
    <property type="project" value="InterPro"/>
</dbReference>
<dbReference type="SMART" id="SM00326">
    <property type="entry name" value="SH3"/>
    <property type="match status" value="1"/>
</dbReference>
<evidence type="ECO:0000256" key="3">
    <source>
        <dbReference type="ARBA" id="ARBA00023203"/>
    </source>
</evidence>
<reference evidence="7 8" key="1">
    <citation type="submission" date="2012-10" db="EMBL/GenBank/DDBJ databases">
        <authorList>
            <consortium name="Gibbon Genome Sequencing Consortium"/>
        </authorList>
    </citation>
    <scope>NUCLEOTIDE SEQUENCE [LARGE SCALE GENOMIC DNA]</scope>
</reference>
<dbReference type="EMBL" id="ADFV01084767">
    <property type="status" value="NOT_ANNOTATED_CDS"/>
    <property type="molecule type" value="Genomic_DNA"/>
</dbReference>
<reference evidence="7" key="3">
    <citation type="submission" date="2025-09" db="UniProtKB">
        <authorList>
            <consortium name="Ensembl"/>
        </authorList>
    </citation>
    <scope>IDENTIFICATION</scope>
</reference>
<keyword evidence="2" id="KW-0677">Repeat</keyword>
<name>A0A2I3H8B5_NOMLE</name>
<dbReference type="Ensembl" id="ENSNLET00000050911.1">
    <property type="protein sequence ID" value="ENSNLEP00000039712.1"/>
    <property type="gene ID" value="ENSNLEG00000011170.2"/>
</dbReference>
<sequence length="6629" mass="768135">MADDEDYEEVVEYYTEEVVYEEVPGETITEIYETTTTRTSDYEQSETSKPALAQPAPAKPVERRKVIRKKVDPSKFMTPYIAHSQKMQDLFSPNKYKEKFEKTKGQPYASTTDTPELRRIKKVQDQLSEVKYRMDGDVAKTICHVDEKAKDIEHAKKVSQQVSKVLYKQNWEDTKDKYLLPPDAPELVQAVKNTAMFSKKLYTEDWEADKSLFYPYNDSPELRRVAQAQKALSDVAYKKGLAEQQAQFTPLADPPDIEFAKKVTNQVSKQKYKEDYENKIKGKWSETPCFEVANARMNADNISTRKYQEDFENMKDQIYFMQTETPEYKMNKKAGVAASKVKYKEDYEKNKGKADYNVLPASENPLLRQLKAAGDALSDKLYKENYEKTKAKSINYCETPKFKLDTVLQNFSSDKKYKDSYLKNILGHYVGSFEDPYHSHCMKVTAQNSDKNYKAEYEEDRGKGFFPQTITQEYEAIKKLDQCKDHTYKVHPDKTKFTQVTDSPVLLQAQVNSKQLSDLNYKAKHESEKFKCHIPPDTPAFIQHKINAYNLSDNLYKQDWEKSKAKKFDIKVDAIPLLAAKANTKNTSDVMYKKDYEKNKGKMIGALSINDDPKMLHSLKVAKNQSDRLYKENYEKTKAKSMNYCETPKYQLDTQLKNFSEAKYKDLYVKDILGHYVGSMEDPYHTHCMKVAAQNSDKSYKAEYEEDKGKCYFPQTITQEYEAIKKLDQCKDHTYKVHPDKTKFTAVTDSPVLLQAQLNTKQLSDLNYKAKHEGEKFKCHVPADAPQFIQHRVNAYNLSDNVYKQDWEKSKAKKFDIKVDAIPLLAAKANTKNTSDVMYKKDYEKSKGKMIGALSINDDPKMLHSLKTAKNQSDREYRKDYEKSKTVYTAPLDMLQVTQAKKSQAIASDVDYKHILHSYSYPPDSINVDLAKKAYALQSDVEYKADYNSWMKGCGWVPFGSLEMEKAKRASDILNEKKYRQHPDTLKFTSIEDAPIIVQSKINQAQRSDIAYKAKGEEIIHKYNLPADLPQFIQAKVNAYNISENMYKADLKDLSKKGYDLRTDAIPIRAAKAARQAASDVQYKKDYETAKGKMVGFQSLQDDPKLVHYMNVAKIQSDREYKKDYEKAKTKYNTPHDMFNVVAAKKAQDVVSNVNYKHSLHHYTYLPDAMDLELSKNMMQIQSDNVYKEDYNNWMKGIGWIPIGSLDVEKVKKAGDALNEKKYRQHPDTLKFTSIVDSPVMVQAKQNTKQVSDILYKAKGEDVKHKYTMSPDLPQFLQAKCNAYNISDVCYKRDWHDLIAKGNNVLGDAIPITAAKASRNIASDYKYKEAYEKSKGKHVGFRSLQDDPKLVHYMNVAKLQSDREYKKNYENTKTSYHTPGDMVSITAAKMAQDVATNVNYKQPLHHYTYLPDAMSLEHTRNVNQIQSDNVYKDEYNSFFKGIGWIPIGSLEVEKVKKAGDALNERKYRQHPDTIKFTSVPDSMGMVLAQHNTKQLSDLNYKVEGEKLKHKYTIDPELPQFIQAKVNALNMSDAHYKADWKKTIAKGYDLRTDAIPIVAAKSSRNIASDCKYKEAYEKAKGKQIGFLSLQDDPKLVHYMNVAKIQSDREYKKGYEASKTKYHTPLDMVSVTAAKKSQEVATNANYRQSYHHYTLLPDALNVEHSRNAMQIQSDNLYKSDFTNWMKGIGWVPIESLEVEKAKKAGEILSEKKYRQHPEKLKFTYAMDTMEQALNKSNKLNMDKRLYTEKWNKDKTTIHVMPDTPDILLSRVNQITMSDKLYKAGWEEEKKKGYDLRPDAIAIKAAKASRDIASDYKYKKAYEQAKGKHIGFRSLEDDPKLVHFMQVAKMQSDREYKKGYEKSKTSFHTPVDMLSVVAAKKSQEVATNANYRNVIHTYNMLPDAMSFELAKNMMQIQSDNQYKADYADFMKGIGWLPLGSLEAEKNKKAMEIISEKKYRQHPDTLKYSTLMDSMNMVLAQNNAKIMNEHLYKQAWEADKTKVHIMPDIPQIILAKANAINMSDKLYKLSLEESKKKGYDLRPDAIPIKAAKASRDIASDYKYKYNYEKGKGKMVGFRSLEDDPKLVHSMQVAKMQSDREYKKNYENTKTSYHTPADMLSVTAAKDAQANITNTNYKHLIHKYILLPDAMNIELTRNMNRIQSDNEYKQDYNEWYKGLGWSPAGSLEVEKAKKATEYASDQKYRQHPSNFQFKKLTDSMDMVLAKQNAHTMNKHLYTIDWNKDKTKVHVMPDTPDILQAKQNQTLYSQKLYKLGWEEALKKGYDLPVDAISVQLAKASRDIASDYKYKQGYRKQLGHHVGFRSLQDDPKLVLSMNVAKMQSEREYKKDFEKWKTKFSSPVDMLGVVLAKKCQELVSDVDYKNYLHEWTCLPDQNDVVQAKKVYELQSENLYKSDLEWLRGIGWSPLGSLEAEKNKRASEIISEKKYRQPPDRNKFTSIPDAMDIVLAKTNAKNRSDRLYREAWDKDKTQIHIMPDTPDIVLAKANLINTSDKLYRMGYEELKRKGYDLPVDAIPIKAAKASREIASEYKYKEGFRKQLGHHIGARNIEDDPKMMWSMHVAKIQSDREYKKDFEKWKTKFSSPVDMLGVVLAKKCQTLVSDVDYKNYLHQWTCLPDQSDVIHARQAYDLQSDNLYKSDLQWLKGIGWMPSGSLEDEKNKRATQILSDHVYRQHPDKFKFSSLMDSIPMVLAKNNAITMNHRLYTEAWDKDKTTVHIMPDTPEVLLAKQNKVNYSEKLYKLGLEEAKRKGYDMRVDAIPIKAAKASRDIASEFKYKEGYRKQLGHHIGARAIHDDPKMMWSMHVAKIQSDREYKKDFEKWKTKFSSPVDMLGVVLAKKCQTLVSDVDYKNYLHQWTCLPDQSDVIHARQAYDLQSDNMYKSDLQWMRGIGWVPIGSLDVEKCKRATEILSDKIYRQPPDRFKFTSVTDSLEQVLAKNNALNMNKRLYTEAWDKDKTQIHIMPDTPEIMLARQNKINYSETLYKLANEEAKKKGYDLRSDAIPIVAAKASRDIISDYKYKDGYRKQLGHHIGARNIEDDPKMMWSMHVAKIQSDREYKKDFEKWKTKFSSPVDMLGVVLAKKCQTLVSDVDYKNYLHEWTCLPDQNDVIHARQAYDLQSDNIYKSDLQWLRGIGWVPIGSMDVVKCKRAAEILSDNIYRQPPDKLKFTSVTDSLEQVLAKNNALNMNKRLYTEAWDKDKTQVHIMPDTPEIMLARQNKINYSESLYRQAMEEAKKEGYDLRSDAIPIVAAKASRDIASDYKYKEAYRKQLGHHIGARAVHDDPKIMWSLHIAKVQSDREYKKDFEKYKTRYSSPVDMLGIVLAKKCQTLVSDVDYKHPLHEWICLPDQNDIIHARKAYDLQSDNLYKSDLEWMKGIGWVPIDSLEVVRAKRAGELLSDTIYRQRPETLKFTSITDTPEQVLAKNNALNMNKRLYTEAWDNDKKTIHVMPDTPEIMLAKLNRINYSDKLYKLALEESKKEGYDLRLDAIPIQAAKASRDIASDYKYKEGYRKQLGHHIGARNIKDDPKMMWSIHAAKIQSDREYKKEFEKWKTKFSSPVDMLGVVLAKKCQILVSDIDYKHPLHEWTCLPDQNDVIQARKAYDLQSDAIYKSDLEWLRGIGWVPIGSVEVEKVKRAGEILSDRKYRQPADQLKFTCITDTPEIVLAKNNALTMSKHLYTEAWDADKTSIHVMPDTPEILLAKSNSANISQKLYTKGWDESKMKDYDLRADAISIKSAKASRDIASDYKYKEAYEKQKGHHIGAQSIEDDPKIMCAIHAGKIQSEREYKKEFQKWKTKFSSPVDMLSILLAKKCQTLVTDIDYRNYLHEWTCMPDQNDIIQAKKAYDLQSDALYKADLEWLRGIGWMPQGSPEVLRVKNAQQIFCDSVYRTPVVNLKYTSIVDTPEVVLAKSNAENISIPKYREVWDKDKTSIHIMPDTPEINLARANALNVSNKLYREGWDEMKAGCDVRLDAIPIQAAKASREIASDYKYKLDHEKQKGHYVGTLTARDDNKIRWALIADKLQNEREYRLDWAKWKAKIQSPVDMLSILHSKNSQALVSDMDYRNYLHQWTCMPDQNDVIQAKKAYELQSDNVYKADLEWLRGIGWMPNDSVSVNHAKHAADIFSEKKYRTKIETLNFTPVDDRVDYVTAKQSGEILDDIKYRKDWNATKSKYTLTETPLLHTAQEAARILDQYLYKEGWERQKATGYILPPDAVPFVHAHHCNDVQSELKYKAEHVKQKGHYVGVPTMRDDPKLVWFEHAGQIQNERLYKEDYHKTKAKINIPADMVSVLAAKQGQTLVSDIDYRNYLHQWMCHPDQNDVIQARKAYDLQSDNVYKADLEWLRGIGWIPLDSVDHVRVTRNQEMMNQIKYKKNALENYSNFTSVVDPPEIVLAKINSVNQSDVKYKETFNKAKGRYMFSPDTPHISHSKDMGKLYSTILYKGAWEGTKAYGYTLDERYIPIVGAKHADLVNSELKYKETYEKQKGHYLAGKVIGEFPGVVHCLDFQKMRSALNYRKHYEDTKANVHIPNDMMNHVLAKRCQYILSDLEYRHYFHQWTSLLEEPNVIRVRNAQEILSDNVYKDDLNWLKGIGCYVWDTPQILQAKKSYDLQSQLQYTAAGKENLQNYNLVTDTPLYVTAVQSGINASEVKYKENYHQIKDKYTTVLETVDYDRTRNLKNLYSSNLYKEAWDRVKATSYILPSSTLSLTHAKNQKHLASHIKYREEYEKFKALYTLPRSVDDDPNTARCLRVGKLNIDRLYRSVYEKNKMKIHIVPDMVEMVTAKDSQKKVSEIDYRLHLHEWICHPDLQVNDHVRKVTDQISDIVYKDDLNWLKGIGCYVWDTPEILHAKHAYDLRDDIKYKAHMLKTRNDYKLVTDTPVYVQAVKSGKQLSDAVYHYDYVHSVRGKVAPTTKTVDLDRALHAYKLQSSNLYKTSLRTLPTGYRLPGDTPHFKHIKDTRYMSSYFKYKEAYEHTKAYGYTLGPKDVPFVHVRRVNNVTSERLYRELYHKLKDKIHTTPDTPEIRQVKKTQEAVSELIYKSDFFKMQGHMISLPYTPQVIHCRYVGDITSDIKYKEDLQVLKGFGCFLYDTPDMVRSRHLRKLWSNYLYTDKARKMRDKYKVVLDTPEYRKVQELKTHLSELVYRAAGKKQKSIFTSVPDTPDLLRAKRGQKLQSQYLYVELATKERPHHHAGNQTTALKHAKDVKDMVSEKKYKIQYEKMKDKYTPVPDTPILIRAKRAYWNASDIKYKENYMSQLGIWRSIPDRPEHFHHRAVTDAVSDVKYKEDLTWLKGIGCYAYDTPDFTLAEKNKTLYSKYKYKEVFERTKSDFKYVADSPINRHFKYATQLMNEKKYRADYEQRKDKYHLVVDEPRHLLAKTAGDQISQIKYRKNYEKSKDKFTSIVDTPEHLRTTKVNKQISDILYKLEYNKAKPRGYTTIHDTPMLLHVRKVKDEVSDLKYKEVYQRNKSNCTIEPDAVHIKAAKDAYKVNTNLDYKKQYEANKAHWKWTPDRPDFLQAAKSSLQQSDFEYKLDREFLKGCKLSVTDDKNTVLALRNTLIESDLKYKEKHVKERGTCHAVPDTPQILLAKTVSNLVSENKYKDHVKKHLAQGSYTTLPETRDTVHVKEVTKHVSDTNYKKKFVKEKGKSNYSIMLEPPEVKHAMEVAKKQSDVAYRKDAKENLHYTTVADRPDIKKATQAAKQASEVEYRAKHRKEGSHGLSMLGRPDIEMAKKAAKLSSQVKYRENFDKEKGKTPKYNPKDSQLYKVMKDANNLASEVKYKADLKKLHKPVTDMKESLIMNHVLNTSQLASSYQYKKKYEKSKGHYHTIPDNLEQLHLKEATELQSIVKYKEKYEKERGKPMLDFETPTYITAKESQQMQSGKEYRKDYEESIKGRNLTGLEVTPALLHVKYATKIASEKEYRKDLEESIRGKGLTEMEDTPDMLRAKNATQILNEKEYKRDLELEVKGRGLNAMANETPDFMRARNATDIASQIKYKQSAEMEKANFTSVVDTPEIIHAQQVKNLSSQKKYKEDAEKSMSYYETVLDTPEIQRVRENQKNFSLLQYQCDLKNSKGKITVVQDTPEILRVKENQKNFSSVLYKEDVSPGTAIGKTPEMMRVKQTQDHISSVKYKEAIGQGTPIPDLPEVKRVKETQKHISSVMYKENLGTGIPTTVTPEIERVKRNQENFSSVLYKENLGKGIPTPITPEMERVKRNQENFSSVLYKENMGKGTPLPVTPEMERVKHNQENISSVLYKENVGKATPTPVTPEMQRVKRNQENISSVLYKENLGKATPTPFTPEMERVKRNQENFSSVLYKENMRKATPTPVTPEMERAKRNQENISSVLYSDSFRKQIQGKAAYVLDTPEMRRVRETQRHISTVKYHEDFEKHKGCFTPVVTDPITERVKKNMQDFSDINYRGIQRKVVEMEQKRNDQDQETITGLRVWRTNPGSVFDYDPAEDNIQSRSLHMINVQAQRRSREQSRSASALSISGGEEKSEHSEAPDHHLSTYSDGGVFAVSTAYKHAKTTELPQQRSSSVATQQTTVSSIPSHPSTAGKIFRAMYDYMAADADEVSFKDGDAIINVQAIDEGWMYGTVQRTGRTGMLPANYVEAI</sequence>
<dbReference type="GO" id="GO:0071691">
    <property type="term" value="P:cardiac muscle thin filament assembly"/>
    <property type="evidence" value="ECO:0007669"/>
    <property type="project" value="TreeGrafter"/>
</dbReference>
<keyword evidence="3" id="KW-0009">Actin-binding</keyword>
<organism evidence="7 8">
    <name type="scientific">Nomascus leucogenys</name>
    <name type="common">Northern white-cheeked gibbon</name>
    <name type="synonym">Hylobates leucogenys</name>
    <dbReference type="NCBI Taxonomy" id="61853"/>
    <lineage>
        <taxon>Eukaryota</taxon>
        <taxon>Metazoa</taxon>
        <taxon>Chordata</taxon>
        <taxon>Craniata</taxon>
        <taxon>Vertebrata</taxon>
        <taxon>Euteleostomi</taxon>
        <taxon>Mammalia</taxon>
        <taxon>Eutheria</taxon>
        <taxon>Euarchontoglires</taxon>
        <taxon>Primates</taxon>
        <taxon>Haplorrhini</taxon>
        <taxon>Catarrhini</taxon>
        <taxon>Hylobatidae</taxon>
        <taxon>Nomascus</taxon>
    </lineage>
</organism>
<gene>
    <name evidence="7" type="primary">NEB</name>
</gene>
<dbReference type="InterPro" id="IPR013998">
    <property type="entry name" value="Nebulin-like"/>
</dbReference>
<evidence type="ECO:0000256" key="4">
    <source>
        <dbReference type="PROSITE-ProRule" id="PRU00192"/>
    </source>
</evidence>
<dbReference type="InterPro" id="IPR055297">
    <property type="entry name" value="NEBU/NEBL"/>
</dbReference>
<protein>
    <submittedName>
        <fullName evidence="7">Nebulin</fullName>
    </submittedName>
</protein>
<dbReference type="SMART" id="SM00227">
    <property type="entry name" value="NEBU"/>
    <property type="match status" value="180"/>
</dbReference>
<dbReference type="EMBL" id="ADFV01084765">
    <property type="status" value="NOT_ANNOTATED_CDS"/>
    <property type="molecule type" value="Genomic_DNA"/>
</dbReference>
<dbReference type="FunFam" id="2.30.30.40:FF:000007">
    <property type="entry name" value="nebulin isoform X1"/>
    <property type="match status" value="1"/>
</dbReference>
<dbReference type="PRINTS" id="PR00510">
    <property type="entry name" value="NEBULIN"/>
</dbReference>
<evidence type="ECO:0000313" key="7">
    <source>
        <dbReference type="Ensembl" id="ENSNLEP00000039712.1"/>
    </source>
</evidence>
<dbReference type="CDD" id="cd11933">
    <property type="entry name" value="SH3_Nebulin_C"/>
    <property type="match status" value="1"/>
</dbReference>
<keyword evidence="1 4" id="KW-0728">SH3 domain</keyword>
<dbReference type="InterPro" id="IPR035629">
    <property type="entry name" value="Nebulin_SH3"/>
</dbReference>
<dbReference type="SUPFAM" id="SSF50044">
    <property type="entry name" value="SH3-domain"/>
    <property type="match status" value="1"/>
</dbReference>
<dbReference type="EMBL" id="ADFV01084763">
    <property type="status" value="NOT_ANNOTATED_CDS"/>
    <property type="molecule type" value="Genomic_DNA"/>
</dbReference>
<dbReference type="EMBL" id="ADFV01084766">
    <property type="status" value="NOT_ANNOTATED_CDS"/>
    <property type="molecule type" value="Genomic_DNA"/>
</dbReference>
<dbReference type="InterPro" id="IPR036028">
    <property type="entry name" value="SH3-like_dom_sf"/>
</dbReference>
<feature type="domain" description="SH3" evidence="6">
    <location>
        <begin position="6570"/>
        <end position="6629"/>
    </location>
</feature>
<dbReference type="GO" id="GO:0030018">
    <property type="term" value="C:Z disc"/>
    <property type="evidence" value="ECO:0007669"/>
    <property type="project" value="InterPro"/>
</dbReference>
<dbReference type="PROSITE" id="PS51216">
    <property type="entry name" value="NEBULIN"/>
    <property type="match status" value="131"/>
</dbReference>
<dbReference type="PANTHER" id="PTHR11039:SF37">
    <property type="entry name" value="NEBULIN"/>
    <property type="match status" value="1"/>
</dbReference>